<gene>
    <name evidence="2" type="ORF">GCM10023092_12900</name>
</gene>
<dbReference type="EMBL" id="BAABEZ010000020">
    <property type="protein sequence ID" value="GAA4453068.1"/>
    <property type="molecule type" value="Genomic_DNA"/>
</dbReference>
<feature type="domain" description="Trimeric autotransporter adhesin YadA-like head" evidence="1">
    <location>
        <begin position="1332"/>
        <end position="1356"/>
    </location>
</feature>
<keyword evidence="3" id="KW-1185">Reference proteome</keyword>
<name>A0ABP8MMX5_9BACT</name>
<dbReference type="CDD" id="cd12820">
    <property type="entry name" value="LbR_YadA-like"/>
    <property type="match status" value="1"/>
</dbReference>
<comment type="caution">
    <text evidence="2">The sequence shown here is derived from an EMBL/GenBank/DDBJ whole genome shotgun (WGS) entry which is preliminary data.</text>
</comment>
<dbReference type="Pfam" id="PF05658">
    <property type="entry name" value="YadA_head"/>
    <property type="match status" value="2"/>
</dbReference>
<proteinExistence type="predicted"/>
<evidence type="ECO:0000313" key="3">
    <source>
        <dbReference type="Proteomes" id="UP001501410"/>
    </source>
</evidence>
<evidence type="ECO:0000313" key="2">
    <source>
        <dbReference type="EMBL" id="GAA4453068.1"/>
    </source>
</evidence>
<protein>
    <recommendedName>
        <fullName evidence="1">Trimeric autotransporter adhesin YadA-like head domain-containing protein</fullName>
    </recommendedName>
</protein>
<dbReference type="Proteomes" id="UP001501410">
    <property type="component" value="Unassembled WGS sequence"/>
</dbReference>
<organism evidence="2 3">
    <name type="scientific">Rurimicrobium arvi</name>
    <dbReference type="NCBI Taxonomy" id="2049916"/>
    <lineage>
        <taxon>Bacteria</taxon>
        <taxon>Pseudomonadati</taxon>
        <taxon>Bacteroidota</taxon>
        <taxon>Chitinophagia</taxon>
        <taxon>Chitinophagales</taxon>
        <taxon>Chitinophagaceae</taxon>
        <taxon>Rurimicrobium</taxon>
    </lineage>
</organism>
<sequence>MLFVAIGKVNAQVSSENLVNIHNLNSTQISALISPAKGSLVYNTDSNKLFVFDGTLWVATASVDTTSLSTRINQRVKYADTASMLIGYVRKGDTSAMLGNYLNGAVNGVIKSGQNVKLGGSLTEATTITTSGTNTLSVTGLQSGASTDSLMTVTAAGVVKRISPTVLTSTGVKYSDTASMLTPYLRKGDTTAMLSPYLRSALGVKYTDTSSMLTNYVNTSSNGITKSGKNVKLGGTLSEATTLGTSAANTFSLTGLQSGASTDSLMTVTAAGVVKRISPTVLTSTGVKYSDTASMLTPYLRKGDTTAMLSSYLRSALGVKYTDTSSMLGNYVNGSTNGITKSGQNVKLGGSLTEATTITTSGTNTLTLAGLQSGASTDSLMTITTAGVVKRISPTVLTSTGVKYSDTASMLTPYLRKGDTTAMLSPYLRSALGVKYTDTASMLGNYLNGAVNGVTKSGQNVKLGGSLTEATTITTSGTNTLTLAGLQSGASTDSLMTVTAAGVVKRISPSVLTSTGVKYSDTASMLNPYLRKGDTTAMLSPYLRSALGVKYTDTASMLGNYVNGSTNGITKSGQNVKLGGSLTEATTITTSGTNTLTLAGLQSGASTDSLMTVTAAGVVKRISPTVLTSTGVKYSDTASMLTPYLRSALGVKYADTSSMLGNYVNGSTNGITKSGQNVKLGGSLTEATTITTSGTNTLTLAGLQSGASTDSLMTVTAAGVVKRISPTVLTSTGVKYSDTAAMLSPYLRDGDTVSLLTNYVNTASNGITKTGKNVKLGGSLTEATTITTSGTNTLTLAGLQSGASTDSLMTVTAAGVVKRISPSVLTSTGVKYSDTASMLTPYLRKGDTTAMLSPYLRSALGVKYTDTSSMLGNYVNGSTNGITKSGQNVKLGGTLSEATTLVTSAANTFSLTGLQSGAATDSIMTITAAGVVKRINPSVLSSSGVKYTDTASMLSPYLRSAIGVKYTDTSSMLGNYVNGATNGITKSGQNVKLGGSLTEATTIATTATNTLSLTGLQSGSFSDSFLTINAGGVVRKTSVLTYTGTVMQYSDTAAMLAPYMRDADTTAMLNNYINQANNGLTKSGKTVQLGGNLTGATTITNNSNALTFATGGSALNITGLSSGATTDSLLTVNPSTGRVNRIAPSVFTKADSTTASNGLTLTGKDVRLGGSLTAATTLTATASNTLAVSGLQSGSANDSIVVADATTGVLKRIAASRLSSGTTDWSTNGNSGTSATTNFIGTTDNADLVFKANNVESGRLSVYNLSATFGYSSVAAYKSTAFGSSATTSASTEATAIGYNAQANAYRGLAVGSDAKATNNNAVAVGQSSTAGYQATALGSGASATGNNSTAIGFGAATAQANAIVLGGSSAQVGIGTSTPGYALDVTATSNPLKLSGVQSGASTDSLLTINATTGVVRRVNPTLFSTSASNGLTMTGTNIALGGNLTAATTITNNANTLTFATGGSALNITGLAAGVSTDSVLTINASTGRVNRINAAAFTTTASNGLTMSGADARLGGSLTAATTITTSATNTLSLAGLQTSSLNDSVMMISSGNVVRRINAASVALEPFNVVGSTTKASSNTQNIYTSGNMSVGKSSNSATLEVGGKVKADSSVTAPNFVATFQDFGSTGGTITWNMQSGATAAVRLTSNGTLSITNVTAGMYGLIKVQQDGTGGRTIALPSGSKVINGGGATATLTSAANSVDILSFFYDGTNYWWTIGNNYN</sequence>
<accession>A0ABP8MMX5</accession>
<dbReference type="InterPro" id="IPR011049">
    <property type="entry name" value="Serralysin-like_metalloprot_C"/>
</dbReference>
<dbReference type="Pfam" id="PF03989">
    <property type="entry name" value="DNA_gyraseA_C"/>
    <property type="match status" value="1"/>
</dbReference>
<dbReference type="SUPFAM" id="SSF101967">
    <property type="entry name" value="Adhesin YadA, collagen-binding domain"/>
    <property type="match status" value="1"/>
</dbReference>
<dbReference type="InterPro" id="IPR006691">
    <property type="entry name" value="GyrA/parC_rep"/>
</dbReference>
<dbReference type="InterPro" id="IPR008640">
    <property type="entry name" value="Adhesin_Head_dom"/>
</dbReference>
<reference evidence="3" key="1">
    <citation type="journal article" date="2019" name="Int. J. Syst. Evol. Microbiol.">
        <title>The Global Catalogue of Microorganisms (GCM) 10K type strain sequencing project: providing services to taxonomists for standard genome sequencing and annotation.</title>
        <authorList>
            <consortium name="The Broad Institute Genomics Platform"/>
            <consortium name="The Broad Institute Genome Sequencing Center for Infectious Disease"/>
            <person name="Wu L."/>
            <person name="Ma J."/>
        </authorList>
    </citation>
    <scope>NUCLEOTIDE SEQUENCE [LARGE SCALE GENOMIC DNA]</scope>
    <source>
        <strain evidence="3">JCM 31921</strain>
    </source>
</reference>
<feature type="domain" description="Trimeric autotransporter adhesin YadA-like head" evidence="1">
    <location>
        <begin position="1292"/>
        <end position="1315"/>
    </location>
</feature>
<evidence type="ECO:0000259" key="1">
    <source>
        <dbReference type="Pfam" id="PF05658"/>
    </source>
</evidence>